<dbReference type="Gene3D" id="3.30.200.20">
    <property type="entry name" value="Phosphorylase Kinase, domain 1"/>
    <property type="match status" value="1"/>
</dbReference>
<dbReference type="SMART" id="SM00671">
    <property type="entry name" value="SEL1"/>
    <property type="match status" value="2"/>
</dbReference>
<dbReference type="InterPro" id="IPR011990">
    <property type="entry name" value="TPR-like_helical_dom_sf"/>
</dbReference>
<dbReference type="SUPFAM" id="SSF81901">
    <property type="entry name" value="HCP-like"/>
    <property type="match status" value="1"/>
</dbReference>
<proteinExistence type="predicted"/>
<dbReference type="SUPFAM" id="SSF56112">
    <property type="entry name" value="Protein kinase-like (PK-like)"/>
    <property type="match status" value="1"/>
</dbReference>
<dbReference type="GO" id="GO:0005524">
    <property type="term" value="F:ATP binding"/>
    <property type="evidence" value="ECO:0007669"/>
    <property type="project" value="UniProtKB-KW"/>
</dbReference>
<evidence type="ECO:0000259" key="5">
    <source>
        <dbReference type="PROSITE" id="PS50011"/>
    </source>
</evidence>
<keyword evidence="4" id="KW-0067">ATP-binding</keyword>
<evidence type="ECO:0000256" key="4">
    <source>
        <dbReference type="ARBA" id="ARBA00022840"/>
    </source>
</evidence>
<reference evidence="6 7" key="1">
    <citation type="submission" date="2018-03" db="EMBL/GenBank/DDBJ databases">
        <title>Genomic Encyclopedia of Archaeal and Bacterial Type Strains, Phase II (KMG-II): from individual species to whole genera.</title>
        <authorList>
            <person name="Goeker M."/>
        </authorList>
    </citation>
    <scope>NUCLEOTIDE SEQUENCE [LARGE SCALE GENOMIC DNA]</scope>
    <source>
        <strain evidence="6 7">DSM 29057</strain>
    </source>
</reference>
<dbReference type="Pfam" id="PF00069">
    <property type="entry name" value="Pkinase"/>
    <property type="match status" value="1"/>
</dbReference>
<protein>
    <submittedName>
        <fullName evidence="6">Serine/threonine protein kinase</fullName>
    </submittedName>
</protein>
<dbReference type="SMART" id="SM00220">
    <property type="entry name" value="S_TKc"/>
    <property type="match status" value="1"/>
</dbReference>
<dbReference type="InterPro" id="IPR011009">
    <property type="entry name" value="Kinase-like_dom_sf"/>
</dbReference>
<dbReference type="Gene3D" id="1.25.40.10">
    <property type="entry name" value="Tetratricopeptide repeat domain"/>
    <property type="match status" value="1"/>
</dbReference>
<dbReference type="Pfam" id="PF08238">
    <property type="entry name" value="Sel1"/>
    <property type="match status" value="2"/>
</dbReference>
<keyword evidence="1" id="KW-0808">Transferase</keyword>
<evidence type="ECO:0000256" key="3">
    <source>
        <dbReference type="ARBA" id="ARBA00022777"/>
    </source>
</evidence>
<dbReference type="EMBL" id="PYAS01000008">
    <property type="protein sequence ID" value="PSL27450.1"/>
    <property type="molecule type" value="Genomic_DNA"/>
</dbReference>
<name>A0A2P8G0F2_9BACT</name>
<dbReference type="InterPro" id="IPR008271">
    <property type="entry name" value="Ser/Thr_kinase_AS"/>
</dbReference>
<evidence type="ECO:0000256" key="1">
    <source>
        <dbReference type="ARBA" id="ARBA00022679"/>
    </source>
</evidence>
<dbReference type="OrthoDB" id="9813021at2"/>
<dbReference type="Proteomes" id="UP000241964">
    <property type="component" value="Unassembled WGS sequence"/>
</dbReference>
<dbReference type="AlphaFoldDB" id="A0A2P8G0F2"/>
<dbReference type="CDD" id="cd14014">
    <property type="entry name" value="STKc_PknB_like"/>
    <property type="match status" value="1"/>
</dbReference>
<comment type="caution">
    <text evidence="6">The sequence shown here is derived from an EMBL/GenBank/DDBJ whole genome shotgun (WGS) entry which is preliminary data.</text>
</comment>
<dbReference type="PROSITE" id="PS00108">
    <property type="entry name" value="PROTEIN_KINASE_ST"/>
    <property type="match status" value="1"/>
</dbReference>
<dbReference type="RefSeq" id="WP_106596842.1">
    <property type="nucleotide sequence ID" value="NZ_PYAS01000008.1"/>
</dbReference>
<gene>
    <name evidence="6" type="ORF">CLV60_108308</name>
</gene>
<dbReference type="Gene3D" id="1.10.510.10">
    <property type="entry name" value="Transferase(Phosphotransferase) domain 1"/>
    <property type="match status" value="1"/>
</dbReference>
<keyword evidence="7" id="KW-1185">Reference proteome</keyword>
<dbReference type="PROSITE" id="PS50011">
    <property type="entry name" value="PROTEIN_KINASE_DOM"/>
    <property type="match status" value="1"/>
</dbReference>
<dbReference type="GO" id="GO:0004674">
    <property type="term" value="F:protein serine/threonine kinase activity"/>
    <property type="evidence" value="ECO:0007669"/>
    <property type="project" value="UniProtKB-KW"/>
</dbReference>
<dbReference type="PANTHER" id="PTHR43289:SF6">
    <property type="entry name" value="SERINE_THREONINE-PROTEIN KINASE NEKL-3"/>
    <property type="match status" value="1"/>
</dbReference>
<keyword evidence="6" id="KW-0723">Serine/threonine-protein kinase</keyword>
<keyword evidence="3 6" id="KW-0418">Kinase</keyword>
<dbReference type="PANTHER" id="PTHR43289">
    <property type="entry name" value="MITOGEN-ACTIVATED PROTEIN KINASE KINASE KINASE 20-RELATED"/>
    <property type="match status" value="1"/>
</dbReference>
<organism evidence="6 7">
    <name type="scientific">Dyadobacter jiangsuensis</name>
    <dbReference type="NCBI Taxonomy" id="1591085"/>
    <lineage>
        <taxon>Bacteria</taxon>
        <taxon>Pseudomonadati</taxon>
        <taxon>Bacteroidota</taxon>
        <taxon>Cytophagia</taxon>
        <taxon>Cytophagales</taxon>
        <taxon>Spirosomataceae</taxon>
        <taxon>Dyadobacter</taxon>
    </lineage>
</organism>
<feature type="domain" description="Protein kinase" evidence="5">
    <location>
        <begin position="11"/>
        <end position="295"/>
    </location>
</feature>
<evidence type="ECO:0000313" key="7">
    <source>
        <dbReference type="Proteomes" id="UP000241964"/>
    </source>
</evidence>
<evidence type="ECO:0000313" key="6">
    <source>
        <dbReference type="EMBL" id="PSL27450.1"/>
    </source>
</evidence>
<accession>A0A2P8G0F2</accession>
<dbReference type="InterPro" id="IPR000719">
    <property type="entry name" value="Prot_kinase_dom"/>
</dbReference>
<dbReference type="InterPro" id="IPR006597">
    <property type="entry name" value="Sel1-like"/>
</dbReference>
<evidence type="ECO:0000256" key="2">
    <source>
        <dbReference type="ARBA" id="ARBA00022741"/>
    </source>
</evidence>
<sequence length="517" mass="57355">MSIIGSRVFDYEITRRIKAGGMGVVYEARRTWGRGEKVAIKFLLDQLRDDERIRQRFIREAEILEQLRHPCIVRILGLDPEKDAFVMEFVEGITLAEQLRKDPLVYREPAAAVSFMIKLLMAFDYAHHVSVEIKGKTENGIIHRDIKPSNIIVQPNGDPKILDFGISRILTLESTLTDPKLQMGSVAYMSPEQVVNPVDVDWRSDIYSLGVSLWELFVGKSPYPQITTYEVVVAVQNRIRQEPLPLLAETLDGLSEDERSFFLRIDRVINKATEKDRNKRYQNCQEMQAALEALLEPEIPANRENEPELEFPTAIASKILGNDLRKATIAPTPDPKPLTAASIDIPRFAPEPPPKGAPGMKIPPAGSPASSPRRVVLYGGLVALCITIVLIVWRPWKEGDADATNTATETGNAKKISELNMLDEIAKAAKADSLHDIANSYFGGSHGKPKDFAEAARFYRMASDLGSPSAQTRLASLYETGTGVKQDQSEAIKLYKEAASKGNIEAQGKLKGLAGNH</sequence>
<keyword evidence="2" id="KW-0547">Nucleotide-binding</keyword>